<gene>
    <name evidence="2" type="ORF">HNQ72_004562</name>
</gene>
<keyword evidence="3" id="KW-1185">Reference proteome</keyword>
<dbReference type="EMBL" id="JACHEG010000006">
    <property type="protein sequence ID" value="MBB6164717.1"/>
    <property type="molecule type" value="Genomic_DNA"/>
</dbReference>
<feature type="region of interest" description="Disordered" evidence="1">
    <location>
        <begin position="92"/>
        <end position="155"/>
    </location>
</feature>
<accession>A0A7W9Y9W2</accession>
<proteinExistence type="predicted"/>
<name>A0A7W9Y9W2_9HYPH</name>
<dbReference type="Proteomes" id="UP000547879">
    <property type="component" value="Unassembled WGS sequence"/>
</dbReference>
<feature type="compositionally biased region" description="Acidic residues" evidence="1">
    <location>
        <begin position="105"/>
        <end position="115"/>
    </location>
</feature>
<protein>
    <submittedName>
        <fullName evidence="2">Uncharacterized protein</fullName>
    </submittedName>
</protein>
<comment type="caution">
    <text evidence="2">The sequence shown here is derived from an EMBL/GenBank/DDBJ whole genome shotgun (WGS) entry which is preliminary data.</text>
</comment>
<feature type="compositionally biased region" description="Low complexity" evidence="1">
    <location>
        <begin position="117"/>
        <end position="126"/>
    </location>
</feature>
<evidence type="ECO:0000313" key="3">
    <source>
        <dbReference type="Proteomes" id="UP000547879"/>
    </source>
</evidence>
<evidence type="ECO:0000256" key="1">
    <source>
        <dbReference type="SAM" id="MobiDB-lite"/>
    </source>
</evidence>
<dbReference type="AlphaFoldDB" id="A0A7W9Y9W2"/>
<organism evidence="2 3">
    <name type="scientific">Rhizobium wenxiniae</name>
    <dbReference type="NCBI Taxonomy" id="1737357"/>
    <lineage>
        <taxon>Bacteria</taxon>
        <taxon>Pseudomonadati</taxon>
        <taxon>Pseudomonadota</taxon>
        <taxon>Alphaproteobacteria</taxon>
        <taxon>Hyphomicrobiales</taxon>
        <taxon>Rhizobiaceae</taxon>
        <taxon>Rhizobium/Agrobacterium group</taxon>
        <taxon>Rhizobium</taxon>
    </lineage>
</organism>
<evidence type="ECO:0000313" key="2">
    <source>
        <dbReference type="EMBL" id="MBB6164717.1"/>
    </source>
</evidence>
<sequence length="194" mass="21206">MKTPWRFLSDLVSRKSEDRPVEQITKASAVVAIEHYPEEEVPPSSAVSVENPVEAETNLAAQEVEATEIALAVPVVEGDAIEQSLEPVEMDFSAEPEALPKEQASEFDDAGDVAEDAALATAPKATATKRRGRAAPAASPIGLPREQEPDQSSVKKTAYDEMIELDQEILELRQLLSKKLIIQNAQLKTLLDRY</sequence>
<dbReference type="RefSeq" id="WP_183995439.1">
    <property type="nucleotide sequence ID" value="NZ_BMHW01000005.1"/>
</dbReference>
<reference evidence="2 3" key="1">
    <citation type="submission" date="2020-08" db="EMBL/GenBank/DDBJ databases">
        <title>Genomic Encyclopedia of Type Strains, Phase IV (KMG-IV): sequencing the most valuable type-strain genomes for metagenomic binning, comparative biology and taxonomic classification.</title>
        <authorList>
            <person name="Goeker M."/>
        </authorList>
    </citation>
    <scope>NUCLEOTIDE SEQUENCE [LARGE SCALE GENOMIC DNA]</scope>
    <source>
        <strain evidence="2 3">DSM 100734</strain>
    </source>
</reference>